<keyword evidence="3" id="KW-1185">Reference proteome</keyword>
<comment type="caution">
    <text evidence="2">The sequence shown here is derived from an EMBL/GenBank/DDBJ whole genome shotgun (WGS) entry which is preliminary data.</text>
</comment>
<feature type="domain" description="DUF8004" evidence="1">
    <location>
        <begin position="28"/>
        <end position="117"/>
    </location>
</feature>
<gene>
    <name evidence="2" type="ORF">FN846DRAFT_957723</name>
</gene>
<dbReference type="PANTHER" id="PTHR39601">
    <property type="entry name" value="CHORIOGENIN HMINOR"/>
    <property type="match status" value="1"/>
</dbReference>
<dbReference type="InterPro" id="IPR058317">
    <property type="entry name" value="DUF8004"/>
</dbReference>
<evidence type="ECO:0000313" key="3">
    <source>
        <dbReference type="Proteomes" id="UP000326924"/>
    </source>
</evidence>
<evidence type="ECO:0000313" key="2">
    <source>
        <dbReference type="EMBL" id="KAA8900853.1"/>
    </source>
</evidence>
<sequence length="370" mass="42658">MDRVEMYVLGSNADIKGRPTRDQTLAELEGWVRTKEIDDPRKAPQRIIDNLMIAERYQWTEIYTEAFVHGAGRYDYISSLPDFAFVSPATRQLLERASYSIKARVHGTQTSLSTLNFSMFSPTRSRHQRRAHRGSRSDESNTMDIPRAWRKSYRSFREWVIQYYTGVFRVKSWPPAHFSRGMILMLKNDFQALYELLLDPAPEMNDQYRRLLAQVLTEFDGNPYPPLPRLPVLPPEGSPSRDRRQNRENISVVLLDSYNLIGNASNKFVEAFKEFERSYGTGRVVTKSVEAREGRWCLVHAVVSTLRSVVGEWEGLKYRWGVEYWLCAELKGIPPWTARRSAERSTSSVGLFGAPETDEGVTSRRPSIFG</sequence>
<organism evidence="2 3">
    <name type="scientific">Sphaerosporella brunnea</name>
    <dbReference type="NCBI Taxonomy" id="1250544"/>
    <lineage>
        <taxon>Eukaryota</taxon>
        <taxon>Fungi</taxon>
        <taxon>Dikarya</taxon>
        <taxon>Ascomycota</taxon>
        <taxon>Pezizomycotina</taxon>
        <taxon>Pezizomycetes</taxon>
        <taxon>Pezizales</taxon>
        <taxon>Pyronemataceae</taxon>
        <taxon>Sphaerosporella</taxon>
    </lineage>
</organism>
<accession>A0A5J5ER77</accession>
<dbReference type="Pfam" id="PF26013">
    <property type="entry name" value="DUF8004"/>
    <property type="match status" value="1"/>
</dbReference>
<dbReference type="EMBL" id="VXIS01000148">
    <property type="protein sequence ID" value="KAA8900853.1"/>
    <property type="molecule type" value="Genomic_DNA"/>
</dbReference>
<evidence type="ECO:0000259" key="1">
    <source>
        <dbReference type="Pfam" id="PF26013"/>
    </source>
</evidence>
<dbReference type="Proteomes" id="UP000326924">
    <property type="component" value="Unassembled WGS sequence"/>
</dbReference>
<proteinExistence type="predicted"/>
<reference evidence="2 3" key="1">
    <citation type="submission" date="2019-09" db="EMBL/GenBank/DDBJ databases">
        <title>Draft genome of the ectomycorrhizal ascomycete Sphaerosporella brunnea.</title>
        <authorList>
            <consortium name="DOE Joint Genome Institute"/>
            <person name="Benucci G.M."/>
            <person name="Marozzi G."/>
            <person name="Antonielli L."/>
            <person name="Sanchez S."/>
            <person name="Marco P."/>
            <person name="Wang X."/>
            <person name="Falini L.B."/>
            <person name="Barry K."/>
            <person name="Haridas S."/>
            <person name="Lipzen A."/>
            <person name="Labutti K."/>
            <person name="Grigoriev I.V."/>
            <person name="Murat C."/>
            <person name="Martin F."/>
            <person name="Albertini E."/>
            <person name="Donnini D."/>
            <person name="Bonito G."/>
        </authorList>
    </citation>
    <scope>NUCLEOTIDE SEQUENCE [LARGE SCALE GENOMIC DNA]</scope>
    <source>
        <strain evidence="2 3">Sb_GMNB300</strain>
    </source>
</reference>
<dbReference type="AlphaFoldDB" id="A0A5J5ER77"/>
<dbReference type="PANTHER" id="PTHR39601:SF2">
    <property type="entry name" value="CHORIOGENIN HMINOR"/>
    <property type="match status" value="1"/>
</dbReference>
<name>A0A5J5ER77_9PEZI</name>
<dbReference type="InParanoid" id="A0A5J5ER77"/>
<dbReference type="OrthoDB" id="5300331at2759"/>
<protein>
    <recommendedName>
        <fullName evidence="1">DUF8004 domain-containing protein</fullName>
    </recommendedName>
</protein>